<protein>
    <recommendedName>
        <fullName evidence="10">LemA family protein</fullName>
    </recommendedName>
</protein>
<proteinExistence type="inferred from homology"/>
<dbReference type="InterPro" id="IPR023353">
    <property type="entry name" value="LemA-like_dom_sf"/>
</dbReference>
<dbReference type="GO" id="GO:0016020">
    <property type="term" value="C:membrane"/>
    <property type="evidence" value="ECO:0007669"/>
    <property type="project" value="UniProtKB-SubCell"/>
</dbReference>
<gene>
    <name evidence="7" type="ORF">E6G98_08065</name>
    <name evidence="6" type="ORF">E6G99_03500</name>
</gene>
<dbReference type="Gene3D" id="1.20.1440.20">
    <property type="entry name" value="LemA-like domain"/>
    <property type="match status" value="1"/>
</dbReference>
<evidence type="ECO:0000256" key="4">
    <source>
        <dbReference type="ARBA" id="ARBA00022989"/>
    </source>
</evidence>
<evidence type="ECO:0000256" key="3">
    <source>
        <dbReference type="ARBA" id="ARBA00022692"/>
    </source>
</evidence>
<evidence type="ECO:0000313" key="8">
    <source>
        <dbReference type="Proteomes" id="UP000315217"/>
    </source>
</evidence>
<keyword evidence="3" id="KW-0812">Transmembrane</keyword>
<comment type="similarity">
    <text evidence="2">Belongs to the LemA family.</text>
</comment>
<dbReference type="Proteomes" id="UP000318661">
    <property type="component" value="Unassembled WGS sequence"/>
</dbReference>
<dbReference type="EMBL" id="VBAI01000135">
    <property type="protein sequence ID" value="TMJ10043.1"/>
    <property type="molecule type" value="Genomic_DNA"/>
</dbReference>
<dbReference type="InterPro" id="IPR007156">
    <property type="entry name" value="MamQ_LemA"/>
</dbReference>
<evidence type="ECO:0000313" key="9">
    <source>
        <dbReference type="Proteomes" id="UP000318661"/>
    </source>
</evidence>
<dbReference type="Pfam" id="PF04011">
    <property type="entry name" value="LemA"/>
    <property type="match status" value="1"/>
</dbReference>
<keyword evidence="4" id="KW-1133">Transmembrane helix</keyword>
<evidence type="ECO:0000256" key="5">
    <source>
        <dbReference type="ARBA" id="ARBA00023136"/>
    </source>
</evidence>
<evidence type="ECO:0000313" key="7">
    <source>
        <dbReference type="EMBL" id="TMJ10043.1"/>
    </source>
</evidence>
<comment type="caution">
    <text evidence="7">The sequence shown here is derived from an EMBL/GenBank/DDBJ whole genome shotgun (WGS) entry which is preliminary data.</text>
</comment>
<evidence type="ECO:0000256" key="1">
    <source>
        <dbReference type="ARBA" id="ARBA00004167"/>
    </source>
</evidence>
<evidence type="ECO:0008006" key="10">
    <source>
        <dbReference type="Google" id="ProtNLM"/>
    </source>
</evidence>
<evidence type="ECO:0000313" key="6">
    <source>
        <dbReference type="EMBL" id="TMJ08933.1"/>
    </source>
</evidence>
<dbReference type="AlphaFoldDB" id="A0A537LPW1"/>
<organism evidence="7 8">
    <name type="scientific">Candidatus Segetimicrobium genomatis</name>
    <dbReference type="NCBI Taxonomy" id="2569760"/>
    <lineage>
        <taxon>Bacteria</taxon>
        <taxon>Bacillati</taxon>
        <taxon>Candidatus Sysuimicrobiota</taxon>
        <taxon>Candidatus Sysuimicrobiia</taxon>
        <taxon>Candidatus Sysuimicrobiales</taxon>
        <taxon>Candidatus Segetimicrobiaceae</taxon>
        <taxon>Candidatus Segetimicrobium</taxon>
    </lineage>
</organism>
<accession>A0A537LPW1</accession>
<keyword evidence="5" id="KW-0472">Membrane</keyword>
<dbReference type="EMBL" id="VBAJ01000074">
    <property type="protein sequence ID" value="TMJ08933.1"/>
    <property type="molecule type" value="Genomic_DNA"/>
</dbReference>
<comment type="subcellular location">
    <subcellularLocation>
        <location evidence="1">Membrane</location>
        <topology evidence="1">Single-pass membrane protein</topology>
    </subcellularLocation>
</comment>
<sequence length="91" mass="10365">MDQPCRTSSSKPTYCSLRFLWYPGVSVESRGAPLRNCIENAWAQIGVQLRRRYDNARESFPSSVIADMAGFGPKEYFETEPASRQPVKVKF</sequence>
<name>A0A537LPW1_9BACT</name>
<reference evidence="8 9" key="1">
    <citation type="journal article" date="2019" name="Nat. Microbiol.">
        <title>Mediterranean grassland soil C-N compound turnover is dependent on rainfall and depth, and is mediated by genomically divergent microorganisms.</title>
        <authorList>
            <person name="Diamond S."/>
            <person name="Andeer P.F."/>
            <person name="Li Z."/>
            <person name="Crits-Christoph A."/>
            <person name="Burstein D."/>
            <person name="Anantharaman K."/>
            <person name="Lane K.R."/>
            <person name="Thomas B.C."/>
            <person name="Pan C."/>
            <person name="Northen T.R."/>
            <person name="Banfield J.F."/>
        </authorList>
    </citation>
    <scope>NUCLEOTIDE SEQUENCE [LARGE SCALE GENOMIC DNA]</scope>
    <source>
        <strain evidence="7">NP_1</strain>
        <strain evidence="6">NP_2</strain>
    </source>
</reference>
<dbReference type="Proteomes" id="UP000315217">
    <property type="component" value="Unassembled WGS sequence"/>
</dbReference>
<evidence type="ECO:0000256" key="2">
    <source>
        <dbReference type="ARBA" id="ARBA00008854"/>
    </source>
</evidence>